<dbReference type="InterPro" id="IPR011051">
    <property type="entry name" value="RmlC_Cupin_sf"/>
</dbReference>
<dbReference type="SUPFAM" id="SSF51182">
    <property type="entry name" value="RmlC-like cupins"/>
    <property type="match status" value="1"/>
</dbReference>
<reference evidence="1" key="1">
    <citation type="submission" date="2013-07" db="EMBL/GenBank/DDBJ databases">
        <title>Sub-species coevolution in mutualistic symbiosis.</title>
        <authorList>
            <person name="Murfin K."/>
            <person name="Klassen J."/>
            <person name="Lee M."/>
            <person name="Forst S."/>
            <person name="Stock P."/>
            <person name="Goodrich-Blair H."/>
        </authorList>
    </citation>
    <scope>NUCLEOTIDE SEQUENCE [LARGE SCALE GENOMIC DNA]</scope>
    <source>
        <strain evidence="1">Oregonense</strain>
    </source>
</reference>
<dbReference type="AlphaFoldDB" id="A0A077PC62"/>
<accession>A0A077PC62</accession>
<dbReference type="EMBL" id="CBSX010000180">
    <property type="protein sequence ID" value="CDH07246.1"/>
    <property type="molecule type" value="Genomic_DNA"/>
</dbReference>
<dbReference type="Proteomes" id="UP000028483">
    <property type="component" value="Unassembled WGS sequence"/>
</dbReference>
<organism evidence="1 2">
    <name type="scientific">Xenorhabdus bovienii str. oregonense</name>
    <dbReference type="NCBI Taxonomy" id="1398202"/>
    <lineage>
        <taxon>Bacteria</taxon>
        <taxon>Pseudomonadati</taxon>
        <taxon>Pseudomonadota</taxon>
        <taxon>Gammaproteobacteria</taxon>
        <taxon>Enterobacterales</taxon>
        <taxon>Morganellaceae</taxon>
        <taxon>Xenorhabdus</taxon>
    </lineage>
</organism>
<proteinExistence type="predicted"/>
<sequence length="103" mass="11382">MSENREPPTLSGENQTLYAFVLPSSGPKVWMSGDEYQILIDSPIIDACVPPAGGTQAHSHSDVDELFMVTEGLVEHYDRWRCSASKGRGDVYLKKACTTCLFQ</sequence>
<dbReference type="Gene3D" id="2.60.120.10">
    <property type="entry name" value="Jelly Rolls"/>
    <property type="match status" value="1"/>
</dbReference>
<dbReference type="RefSeq" id="WP_155271058.1">
    <property type="nucleotide sequence ID" value="NZ_CAWLUU010000227.1"/>
</dbReference>
<dbReference type="HOGENOM" id="CLU_2262736_0_0_6"/>
<evidence type="ECO:0008006" key="3">
    <source>
        <dbReference type="Google" id="ProtNLM"/>
    </source>
</evidence>
<comment type="caution">
    <text evidence="1">The sequence shown here is derived from an EMBL/GenBank/DDBJ whole genome shotgun (WGS) entry which is preliminary data.</text>
</comment>
<protein>
    <recommendedName>
        <fullName evidence="3">Cupin 2 conserved barrel domain-containing protein</fullName>
    </recommendedName>
</protein>
<evidence type="ECO:0000313" key="2">
    <source>
        <dbReference type="Proteomes" id="UP000028483"/>
    </source>
</evidence>
<name>A0A077PC62_XENBV</name>
<gene>
    <name evidence="1" type="ORF">XBO1_2600006</name>
</gene>
<evidence type="ECO:0000313" key="1">
    <source>
        <dbReference type="EMBL" id="CDH07246.1"/>
    </source>
</evidence>
<dbReference type="InterPro" id="IPR014710">
    <property type="entry name" value="RmlC-like_jellyroll"/>
</dbReference>